<feature type="domain" description="O-antigen ligase-related" evidence="6">
    <location>
        <begin position="251"/>
        <end position="390"/>
    </location>
</feature>
<dbReference type="EMBL" id="WTVQ01000037">
    <property type="protein sequence ID" value="NMG76662.1"/>
    <property type="molecule type" value="Genomic_DNA"/>
</dbReference>
<organism evidence="7 8">
    <name type="scientific">Aromatoleum diolicum</name>
    <dbReference type="NCBI Taxonomy" id="75796"/>
    <lineage>
        <taxon>Bacteria</taxon>
        <taxon>Pseudomonadati</taxon>
        <taxon>Pseudomonadota</taxon>
        <taxon>Betaproteobacteria</taxon>
        <taxon>Rhodocyclales</taxon>
        <taxon>Rhodocyclaceae</taxon>
        <taxon>Aromatoleum</taxon>
    </lineage>
</organism>
<feature type="transmembrane region" description="Helical" evidence="5">
    <location>
        <begin position="249"/>
        <end position="275"/>
    </location>
</feature>
<feature type="transmembrane region" description="Helical" evidence="5">
    <location>
        <begin position="281"/>
        <end position="300"/>
    </location>
</feature>
<dbReference type="PANTHER" id="PTHR37422">
    <property type="entry name" value="TEICHURONIC ACID BIOSYNTHESIS PROTEIN TUAE"/>
    <property type="match status" value="1"/>
</dbReference>
<feature type="transmembrane region" description="Helical" evidence="5">
    <location>
        <begin position="218"/>
        <end position="237"/>
    </location>
</feature>
<proteinExistence type="predicted"/>
<comment type="subcellular location">
    <subcellularLocation>
        <location evidence="1">Membrane</location>
        <topology evidence="1">Multi-pass membrane protein</topology>
    </subcellularLocation>
</comment>
<keyword evidence="3 5" id="KW-1133">Transmembrane helix</keyword>
<feature type="transmembrane region" description="Helical" evidence="5">
    <location>
        <begin position="37"/>
        <end position="57"/>
    </location>
</feature>
<evidence type="ECO:0000256" key="4">
    <source>
        <dbReference type="ARBA" id="ARBA00023136"/>
    </source>
</evidence>
<dbReference type="PANTHER" id="PTHR37422:SF13">
    <property type="entry name" value="LIPOPOLYSACCHARIDE BIOSYNTHESIS PROTEIN PA4999-RELATED"/>
    <property type="match status" value="1"/>
</dbReference>
<feature type="transmembrane region" description="Helical" evidence="5">
    <location>
        <begin position="173"/>
        <end position="198"/>
    </location>
</feature>
<dbReference type="InterPro" id="IPR007016">
    <property type="entry name" value="O-antigen_ligase-rel_domated"/>
</dbReference>
<comment type="caution">
    <text evidence="7">The sequence shown here is derived from an EMBL/GenBank/DDBJ whole genome shotgun (WGS) entry which is preliminary data.</text>
</comment>
<reference evidence="7 8" key="1">
    <citation type="submission" date="2019-12" db="EMBL/GenBank/DDBJ databases">
        <title>Comparative genomics gives insights into the taxonomy of the Azoarcus-Aromatoleum group and reveals separate origins of nif in the plant-associated Azoarcus and non-plant-associated Aromatoleum sub-groups.</title>
        <authorList>
            <person name="Lafos M."/>
            <person name="Maluk M."/>
            <person name="Batista M."/>
            <person name="Junghare M."/>
            <person name="Carmona M."/>
            <person name="Faoro H."/>
            <person name="Cruz L.M."/>
            <person name="Battistoni F."/>
            <person name="De Souza E."/>
            <person name="Pedrosa F."/>
            <person name="Chen W.-M."/>
            <person name="Poole P.S."/>
            <person name="Dixon R.A."/>
            <person name="James E.K."/>
        </authorList>
    </citation>
    <scope>NUCLEOTIDE SEQUENCE [LARGE SCALE GENOMIC DNA]</scope>
    <source>
        <strain evidence="7 8">22Lin</strain>
    </source>
</reference>
<protein>
    <recommendedName>
        <fullName evidence="6">O-antigen ligase-related domain-containing protein</fullName>
    </recommendedName>
</protein>
<dbReference type="RefSeq" id="WP_169261803.1">
    <property type="nucleotide sequence ID" value="NZ_WTVQ01000037.1"/>
</dbReference>
<dbReference type="InterPro" id="IPR051533">
    <property type="entry name" value="WaaL-like"/>
</dbReference>
<feature type="transmembrane region" description="Helical" evidence="5">
    <location>
        <begin position="374"/>
        <end position="395"/>
    </location>
</feature>
<evidence type="ECO:0000313" key="7">
    <source>
        <dbReference type="EMBL" id="NMG76662.1"/>
    </source>
</evidence>
<feature type="transmembrane region" description="Helical" evidence="5">
    <location>
        <begin position="12"/>
        <end position="31"/>
    </location>
</feature>
<accession>A0ABX1QGM5</accession>
<evidence type="ECO:0000313" key="8">
    <source>
        <dbReference type="Proteomes" id="UP000648984"/>
    </source>
</evidence>
<keyword evidence="2 5" id="KW-0812">Transmembrane</keyword>
<name>A0ABX1QGM5_9RHOO</name>
<dbReference type="Pfam" id="PF04932">
    <property type="entry name" value="Wzy_C"/>
    <property type="match status" value="1"/>
</dbReference>
<feature type="transmembrane region" description="Helical" evidence="5">
    <location>
        <begin position="148"/>
        <end position="166"/>
    </location>
</feature>
<dbReference type="Proteomes" id="UP000648984">
    <property type="component" value="Unassembled WGS sequence"/>
</dbReference>
<keyword evidence="8" id="KW-1185">Reference proteome</keyword>
<evidence type="ECO:0000256" key="2">
    <source>
        <dbReference type="ARBA" id="ARBA00022692"/>
    </source>
</evidence>
<gene>
    <name evidence="7" type="ORF">GPA25_18025</name>
</gene>
<evidence type="ECO:0000256" key="5">
    <source>
        <dbReference type="SAM" id="Phobius"/>
    </source>
</evidence>
<evidence type="ECO:0000256" key="3">
    <source>
        <dbReference type="ARBA" id="ARBA00022989"/>
    </source>
</evidence>
<keyword evidence="4 5" id="KW-0472">Membrane</keyword>
<feature type="transmembrane region" description="Helical" evidence="5">
    <location>
        <begin position="94"/>
        <end position="112"/>
    </location>
</feature>
<evidence type="ECO:0000256" key="1">
    <source>
        <dbReference type="ARBA" id="ARBA00004141"/>
    </source>
</evidence>
<evidence type="ECO:0000259" key="6">
    <source>
        <dbReference type="Pfam" id="PF04932"/>
    </source>
</evidence>
<sequence>MQQAIGWQMPLIAIVMAMAFITGLAIPNLTVDSLADLLISVCGLGAAVAFGVIVYFAARARPKAIFAFLTISAFLVDATFRQREMAAQGIDGQTLLKLIIWICWLVVAVISTRNCVSIAFQGDIKWLSIFSLLALGSTLYSLTPAYTFGAGVAAIAYCALAVCVVNRLSRIQILYGLLLGLCIPLMISVLMFSVGAGLARMEGGTVFRLGGVLGSPNALGRSAALAILIVGVLVFSYKISVHNWRVLGPLSIALVCLFLSDSRTSVLAVFAAFGLHVLRGHVVVAFCGFILVTILALVFLNADFGWERLGAALSRTGRLSEITTLTGRTDIWAASWAAFIERPILGYGFGATKVLLPEVFRTYWGFTVTQAHNFLLQTLVTTGLAGFAFVLIAIARQVVAYIKKPTMFQTVILGYILVQGLTEAGPVGPAPNIVTLFWALSLCWDRGRDEPDSMHFSAMEHR</sequence>